<accession>A0AAD7I443</accession>
<name>A0AAD7I443_9AGAR</name>
<comment type="caution">
    <text evidence="2">The sequence shown here is derived from an EMBL/GenBank/DDBJ whole genome shotgun (WGS) entry which is preliminary data.</text>
</comment>
<feature type="non-terminal residue" evidence="2">
    <location>
        <position position="77"/>
    </location>
</feature>
<dbReference type="Proteomes" id="UP001215598">
    <property type="component" value="Unassembled WGS sequence"/>
</dbReference>
<evidence type="ECO:0000256" key="1">
    <source>
        <dbReference type="SAM" id="SignalP"/>
    </source>
</evidence>
<dbReference type="AlphaFoldDB" id="A0AAD7I443"/>
<feature type="signal peptide" evidence="1">
    <location>
        <begin position="1"/>
        <end position="18"/>
    </location>
</feature>
<organism evidence="2 3">
    <name type="scientific">Mycena metata</name>
    <dbReference type="NCBI Taxonomy" id="1033252"/>
    <lineage>
        <taxon>Eukaryota</taxon>
        <taxon>Fungi</taxon>
        <taxon>Dikarya</taxon>
        <taxon>Basidiomycota</taxon>
        <taxon>Agaricomycotina</taxon>
        <taxon>Agaricomycetes</taxon>
        <taxon>Agaricomycetidae</taxon>
        <taxon>Agaricales</taxon>
        <taxon>Marasmiineae</taxon>
        <taxon>Mycenaceae</taxon>
        <taxon>Mycena</taxon>
    </lineage>
</organism>
<evidence type="ECO:0008006" key="4">
    <source>
        <dbReference type="Google" id="ProtNLM"/>
    </source>
</evidence>
<evidence type="ECO:0000313" key="2">
    <source>
        <dbReference type="EMBL" id="KAJ7734647.1"/>
    </source>
</evidence>
<gene>
    <name evidence="2" type="ORF">B0H16DRAFT_1577718</name>
</gene>
<keyword evidence="1" id="KW-0732">Signal</keyword>
<sequence>MPPRPLRMVLTMSRLLRARTLILLVNPDRATTPRPLKMRPPMKYLPRMSGLTLDLEQDGVMDHFAMKNLWHQLTTLN</sequence>
<evidence type="ECO:0000313" key="3">
    <source>
        <dbReference type="Proteomes" id="UP001215598"/>
    </source>
</evidence>
<feature type="chain" id="PRO_5042260490" description="Secreted protein" evidence="1">
    <location>
        <begin position="19"/>
        <end position="77"/>
    </location>
</feature>
<reference evidence="2" key="1">
    <citation type="submission" date="2023-03" db="EMBL/GenBank/DDBJ databases">
        <title>Massive genome expansion in bonnet fungi (Mycena s.s.) driven by repeated elements and novel gene families across ecological guilds.</title>
        <authorList>
            <consortium name="Lawrence Berkeley National Laboratory"/>
            <person name="Harder C.B."/>
            <person name="Miyauchi S."/>
            <person name="Viragh M."/>
            <person name="Kuo A."/>
            <person name="Thoen E."/>
            <person name="Andreopoulos B."/>
            <person name="Lu D."/>
            <person name="Skrede I."/>
            <person name="Drula E."/>
            <person name="Henrissat B."/>
            <person name="Morin E."/>
            <person name="Kohler A."/>
            <person name="Barry K."/>
            <person name="LaButti K."/>
            <person name="Morin E."/>
            <person name="Salamov A."/>
            <person name="Lipzen A."/>
            <person name="Mereny Z."/>
            <person name="Hegedus B."/>
            <person name="Baldrian P."/>
            <person name="Stursova M."/>
            <person name="Weitz H."/>
            <person name="Taylor A."/>
            <person name="Grigoriev I.V."/>
            <person name="Nagy L.G."/>
            <person name="Martin F."/>
            <person name="Kauserud H."/>
        </authorList>
    </citation>
    <scope>NUCLEOTIDE SEQUENCE</scope>
    <source>
        <strain evidence="2">CBHHK182m</strain>
    </source>
</reference>
<keyword evidence="3" id="KW-1185">Reference proteome</keyword>
<protein>
    <recommendedName>
        <fullName evidence="4">Secreted protein</fullName>
    </recommendedName>
</protein>
<proteinExistence type="predicted"/>
<dbReference type="EMBL" id="JARKIB010000131">
    <property type="protein sequence ID" value="KAJ7734647.1"/>
    <property type="molecule type" value="Genomic_DNA"/>
</dbReference>